<protein>
    <submittedName>
        <fullName evidence="1">Uncharacterized protein</fullName>
    </submittedName>
</protein>
<geneLocation type="plasmid" evidence="2">
    <name>pedy32-46i</name>
</geneLocation>
<dbReference type="Proteomes" id="UP000264006">
    <property type="component" value="Plasmid pEDY32-46I"/>
</dbReference>
<reference evidence="1 2" key="1">
    <citation type="submission" date="2018-09" db="EMBL/GenBank/DDBJ databases">
        <title>Complete genome sequence of Euzebya sp. DY32-46 isolated from seawater of Pacific Ocean.</title>
        <authorList>
            <person name="Xu L."/>
            <person name="Wu Y.-H."/>
            <person name="Xu X.-W."/>
        </authorList>
    </citation>
    <scope>NUCLEOTIDE SEQUENCE [LARGE SCALE GENOMIC DNA]</scope>
    <source>
        <strain evidence="1 2">DY32-46</strain>
        <plasmid evidence="2">pedy32-46i</plasmid>
    </source>
</reference>
<keyword evidence="2" id="KW-1185">Reference proteome</keyword>
<dbReference type="KEGG" id="euz:DVS28_b0204"/>
<gene>
    <name evidence="1" type="ORF">DVS28_b0204</name>
</gene>
<proteinExistence type="predicted"/>
<name>A0A346Y677_9ACTN</name>
<evidence type="ECO:0000313" key="2">
    <source>
        <dbReference type="Proteomes" id="UP000264006"/>
    </source>
</evidence>
<dbReference type="EMBL" id="CP031166">
    <property type="protein sequence ID" value="AXV09974.1"/>
    <property type="molecule type" value="Genomic_DNA"/>
</dbReference>
<keyword evidence="1" id="KW-0614">Plasmid</keyword>
<accession>A0A346Y677</accession>
<dbReference type="AlphaFoldDB" id="A0A346Y677"/>
<sequence length="116" mass="11475">MVHPPDDMTAHSSLGPADGLVACHPAVQEFTMATNLVESHPTVVDGPEAACRILADALDAIGRPVGSDRQADVVAAAVCANPAAAFEDLAKRAAAASSHATAVAAVAAALTGLANP</sequence>
<evidence type="ECO:0000313" key="1">
    <source>
        <dbReference type="EMBL" id="AXV09974.1"/>
    </source>
</evidence>
<organism evidence="1 2">
    <name type="scientific">Euzebya pacifica</name>
    <dbReference type="NCBI Taxonomy" id="1608957"/>
    <lineage>
        <taxon>Bacteria</taxon>
        <taxon>Bacillati</taxon>
        <taxon>Actinomycetota</taxon>
        <taxon>Nitriliruptoria</taxon>
        <taxon>Euzebyales</taxon>
    </lineage>
</organism>